<evidence type="ECO:0000313" key="1">
    <source>
        <dbReference type="EMBL" id="SCW76911.1"/>
    </source>
</evidence>
<dbReference type="AlphaFoldDB" id="A0A1G4T6J3"/>
<accession>A0A1G4T6J3</accession>
<protein>
    <submittedName>
        <fullName evidence="1">Uncharacterized protein</fullName>
    </submittedName>
</protein>
<proteinExistence type="predicted"/>
<reference evidence="2" key="1">
    <citation type="submission" date="2016-10" db="EMBL/GenBank/DDBJ databases">
        <authorList>
            <person name="Varghese N."/>
            <person name="Submissions S."/>
        </authorList>
    </citation>
    <scope>NUCLEOTIDE SEQUENCE [LARGE SCALE GENOMIC DNA]</scope>
    <source>
        <strain evidence="2">CGMCC 1.3431</strain>
    </source>
</reference>
<evidence type="ECO:0000313" key="2">
    <source>
        <dbReference type="Proteomes" id="UP000199150"/>
    </source>
</evidence>
<dbReference type="Proteomes" id="UP000199150">
    <property type="component" value="Unassembled WGS sequence"/>
</dbReference>
<dbReference type="RefSeq" id="WP_090650145.1">
    <property type="nucleotide sequence ID" value="NZ_CBCRYE010000010.1"/>
</dbReference>
<gene>
    <name evidence="1" type="ORF">SAMN02927928_3315</name>
</gene>
<dbReference type="EMBL" id="FMTS01000006">
    <property type="protein sequence ID" value="SCW76911.1"/>
    <property type="molecule type" value="Genomic_DNA"/>
</dbReference>
<name>A0A1G4T6J3_9CAUL</name>
<dbReference type="OrthoDB" id="8456995at2"/>
<keyword evidence="2" id="KW-1185">Reference proteome</keyword>
<organism evidence="1 2">
    <name type="scientific">Asticcacaulis taihuensis</name>
    <dbReference type="NCBI Taxonomy" id="260084"/>
    <lineage>
        <taxon>Bacteria</taxon>
        <taxon>Pseudomonadati</taxon>
        <taxon>Pseudomonadota</taxon>
        <taxon>Alphaproteobacteria</taxon>
        <taxon>Caulobacterales</taxon>
        <taxon>Caulobacteraceae</taxon>
        <taxon>Asticcacaulis</taxon>
    </lineage>
</organism>
<dbReference type="STRING" id="260084.SAMN02927928_3315"/>
<sequence>MGYWPLLIVSGNATSLSHLEPFEFQCLPRDHVQPIALNVRFNDHCFTTGFNPTKHDPLDILPTLLVAKTEKRVFCPDRYNLSFQLPELIKAFGGKRIASTRDGNLVRVERPDGQSYAIFFTMRKHSATRVNLFVVSAYPIGPGKKVAYTGEMKFDIALAKILRGEKAKFPSR</sequence>